<evidence type="ECO:0000256" key="1">
    <source>
        <dbReference type="ARBA" id="ARBA00010699"/>
    </source>
</evidence>
<dbReference type="AlphaFoldDB" id="A0A6J5YNW5"/>
<evidence type="ECO:0000259" key="6">
    <source>
        <dbReference type="Pfam" id="PF02911"/>
    </source>
</evidence>
<accession>A0A6J5YNW5</accession>
<dbReference type="Pfam" id="PF02911">
    <property type="entry name" value="Formyl_trans_C"/>
    <property type="match status" value="1"/>
</dbReference>
<dbReference type="InterPro" id="IPR011034">
    <property type="entry name" value="Formyl_transferase-like_C_sf"/>
</dbReference>
<dbReference type="SUPFAM" id="SSF50486">
    <property type="entry name" value="FMT C-terminal domain-like"/>
    <property type="match status" value="1"/>
</dbReference>
<dbReference type="PANTHER" id="PTHR11138:SF5">
    <property type="entry name" value="METHIONYL-TRNA FORMYLTRANSFERASE, MITOCHONDRIAL"/>
    <property type="match status" value="1"/>
</dbReference>
<evidence type="ECO:0000256" key="4">
    <source>
        <dbReference type="ARBA" id="ARBA00022917"/>
    </source>
</evidence>
<dbReference type="EC" id="2.1.2.9" evidence="2"/>
<dbReference type="InterPro" id="IPR041711">
    <property type="entry name" value="Met-tRNA-FMT_N"/>
</dbReference>
<dbReference type="SUPFAM" id="SSF53328">
    <property type="entry name" value="Formyltransferase"/>
    <property type="match status" value="1"/>
</dbReference>
<feature type="domain" description="Formyl transferase N-terminal" evidence="5">
    <location>
        <begin position="23"/>
        <end position="183"/>
    </location>
</feature>
<dbReference type="Pfam" id="PF00551">
    <property type="entry name" value="Formyl_trans_N"/>
    <property type="match status" value="1"/>
</dbReference>
<dbReference type="InterPro" id="IPR036477">
    <property type="entry name" value="Formyl_transf_N_sf"/>
</dbReference>
<dbReference type="InterPro" id="IPR044135">
    <property type="entry name" value="Met-tRNA-FMT_C"/>
</dbReference>
<dbReference type="CDD" id="cd08704">
    <property type="entry name" value="Met_tRNA_FMT_C"/>
    <property type="match status" value="1"/>
</dbReference>
<gene>
    <name evidence="7" type="ORF">UFOPK4028_00128</name>
</gene>
<evidence type="ECO:0000259" key="5">
    <source>
        <dbReference type="Pfam" id="PF00551"/>
    </source>
</evidence>
<dbReference type="GO" id="GO:0005829">
    <property type="term" value="C:cytosol"/>
    <property type="evidence" value="ECO:0007669"/>
    <property type="project" value="TreeGrafter"/>
</dbReference>
<dbReference type="NCBIfam" id="TIGR00460">
    <property type="entry name" value="fmt"/>
    <property type="match status" value="1"/>
</dbReference>
<evidence type="ECO:0000256" key="2">
    <source>
        <dbReference type="ARBA" id="ARBA00012261"/>
    </source>
</evidence>
<evidence type="ECO:0000256" key="3">
    <source>
        <dbReference type="ARBA" id="ARBA00022679"/>
    </source>
</evidence>
<dbReference type="EMBL" id="CAESAC010000009">
    <property type="protein sequence ID" value="CAB4330612.1"/>
    <property type="molecule type" value="Genomic_DNA"/>
</dbReference>
<proteinExistence type="inferred from homology"/>
<reference evidence="7" key="1">
    <citation type="submission" date="2020-05" db="EMBL/GenBank/DDBJ databases">
        <authorList>
            <person name="Chiriac C."/>
            <person name="Salcher M."/>
            <person name="Ghai R."/>
            <person name="Kavagutti S V."/>
        </authorList>
    </citation>
    <scope>NUCLEOTIDE SEQUENCE</scope>
</reference>
<sequence>MVQSQHLKSLHTQLLAWVCNLNLIVASSSPLAKPLVSLLQQSKTHKLLAIITNPDKPIGRGQKIEPNSLAAWASDEKIKTYKPSNDFELLNLINELSPQLVITIAFGKIIPEQLLSIPEFGWINVHFSILPKWRGAAPVQWAILSGEKTSGISIFKLDKGMDTGPIYLTHEVVLDSKAKSDEVLLALSDIAAAKTLECLELIHAQKEPHPQPIDGASIAPKFTKNDGKIDWQKSADSIYNLYRAISHNPGVWTNFNEQRLKIDSLRVLDVEQNLKVGEVLINDESFFVGTGMGAIEILRLTPSGRNQMSASEFIRGLTKRTGLYLG</sequence>
<dbReference type="Gene3D" id="3.40.50.12230">
    <property type="match status" value="1"/>
</dbReference>
<dbReference type="CDD" id="cd08646">
    <property type="entry name" value="FMT_core_Met-tRNA-FMT_N"/>
    <property type="match status" value="1"/>
</dbReference>
<keyword evidence="4" id="KW-0648">Protein biosynthesis</keyword>
<comment type="similarity">
    <text evidence="1">Belongs to the Fmt family.</text>
</comment>
<dbReference type="PANTHER" id="PTHR11138">
    <property type="entry name" value="METHIONYL-TRNA FORMYLTRANSFERASE"/>
    <property type="match status" value="1"/>
</dbReference>
<dbReference type="InterPro" id="IPR005793">
    <property type="entry name" value="Formyl_trans_C"/>
</dbReference>
<evidence type="ECO:0000313" key="7">
    <source>
        <dbReference type="EMBL" id="CAB4330612.1"/>
    </source>
</evidence>
<protein>
    <recommendedName>
        <fullName evidence="2">methionyl-tRNA formyltransferase</fullName>
        <ecNumber evidence="2">2.1.2.9</ecNumber>
    </recommendedName>
</protein>
<feature type="domain" description="Formyl transferase C-terminal" evidence="6">
    <location>
        <begin position="222"/>
        <end position="317"/>
    </location>
</feature>
<keyword evidence="3" id="KW-0808">Transferase</keyword>
<dbReference type="InterPro" id="IPR002376">
    <property type="entry name" value="Formyl_transf_N"/>
</dbReference>
<organism evidence="7">
    <name type="scientific">freshwater metagenome</name>
    <dbReference type="NCBI Taxonomy" id="449393"/>
    <lineage>
        <taxon>unclassified sequences</taxon>
        <taxon>metagenomes</taxon>
        <taxon>ecological metagenomes</taxon>
    </lineage>
</organism>
<name>A0A6J5YNW5_9ZZZZ</name>
<dbReference type="GO" id="GO:0004479">
    <property type="term" value="F:methionyl-tRNA formyltransferase activity"/>
    <property type="evidence" value="ECO:0007669"/>
    <property type="project" value="UniProtKB-EC"/>
</dbReference>
<dbReference type="InterPro" id="IPR005794">
    <property type="entry name" value="Fmt"/>
</dbReference>
<dbReference type="HAMAP" id="MF_00182">
    <property type="entry name" value="Formyl_trans"/>
    <property type="match status" value="1"/>
</dbReference>